<dbReference type="EMBL" id="OCND01000008">
    <property type="protein sequence ID" value="SOD56086.1"/>
    <property type="molecule type" value="Genomic_DNA"/>
</dbReference>
<keyword evidence="5" id="KW-0998">Cell outer membrane</keyword>
<dbReference type="OrthoDB" id="5295915at2"/>
<dbReference type="PANTHER" id="PTHR38776:SF1">
    <property type="entry name" value="MLTA-INTERACTING PROTEIN-RELATED"/>
    <property type="match status" value="1"/>
</dbReference>
<dbReference type="Proteomes" id="UP000219374">
    <property type="component" value="Unassembled WGS sequence"/>
</dbReference>
<comment type="similarity">
    <text evidence="2">Belongs to the MipA/OmpV family.</text>
</comment>
<keyword evidence="7" id="KW-1185">Reference proteome</keyword>
<dbReference type="Pfam" id="PF06629">
    <property type="entry name" value="MipA"/>
    <property type="match status" value="1"/>
</dbReference>
<evidence type="ECO:0000256" key="4">
    <source>
        <dbReference type="ARBA" id="ARBA00023136"/>
    </source>
</evidence>
<reference evidence="6 7" key="1">
    <citation type="submission" date="2017-09" db="EMBL/GenBank/DDBJ databases">
        <authorList>
            <person name="Ehlers B."/>
            <person name="Leendertz F.H."/>
        </authorList>
    </citation>
    <scope>NUCLEOTIDE SEQUENCE [LARGE SCALE GENOMIC DNA]</scope>
    <source>
        <strain evidence="6 7">CGMCC 1.10978</strain>
    </source>
</reference>
<accession>A0A286DBQ3</accession>
<evidence type="ECO:0000313" key="7">
    <source>
        <dbReference type="Proteomes" id="UP000219374"/>
    </source>
</evidence>
<dbReference type="GO" id="GO:0009252">
    <property type="term" value="P:peptidoglycan biosynthetic process"/>
    <property type="evidence" value="ECO:0007669"/>
    <property type="project" value="TreeGrafter"/>
</dbReference>
<dbReference type="GO" id="GO:0009279">
    <property type="term" value="C:cell outer membrane"/>
    <property type="evidence" value="ECO:0007669"/>
    <property type="project" value="UniProtKB-SubCell"/>
</dbReference>
<dbReference type="AlphaFoldDB" id="A0A286DBQ3"/>
<sequence length="269" mass="30076">MRHEGSHHLSPSTPSPSTVLGWAGVLSIGLAAALPVRAQEVEAPETASRWGIGLGAAVIDRPYRDYDDETKGIPILYFENRWTEINGGRFDFKINRSEVLNFRVRARYTLDGYDPDESEYLQGMEERDDSVWAGGAVVWNSPFAELSAEYLVDAMDKSAGSRGRILAERRFGMGRFGLTPRIAAEWVDDKYVAYYYGVRPGEATLARPAYEGDATVNVEAGLRLDYSPAQRHTFFLDVAATEFGDEIKQSPLVDQSRQTRISAGYLFRF</sequence>
<keyword evidence="4" id="KW-0472">Membrane</keyword>
<evidence type="ECO:0000313" key="6">
    <source>
        <dbReference type="EMBL" id="SOD56086.1"/>
    </source>
</evidence>
<comment type="subcellular location">
    <subcellularLocation>
        <location evidence="1">Cell outer membrane</location>
    </subcellularLocation>
</comment>
<name>A0A286DBQ3_9GAMM</name>
<evidence type="ECO:0000256" key="3">
    <source>
        <dbReference type="ARBA" id="ARBA00022729"/>
    </source>
</evidence>
<evidence type="ECO:0000256" key="1">
    <source>
        <dbReference type="ARBA" id="ARBA00004442"/>
    </source>
</evidence>
<keyword evidence="3" id="KW-0732">Signal</keyword>
<gene>
    <name evidence="6" type="ORF">SAMN06296416_108168</name>
</gene>
<dbReference type="PANTHER" id="PTHR38776">
    <property type="entry name" value="MLTA-INTERACTING PROTEIN-RELATED"/>
    <property type="match status" value="1"/>
</dbReference>
<evidence type="ECO:0000256" key="5">
    <source>
        <dbReference type="ARBA" id="ARBA00023237"/>
    </source>
</evidence>
<dbReference type="InterPro" id="IPR010583">
    <property type="entry name" value="MipA"/>
</dbReference>
<protein>
    <submittedName>
        <fullName evidence="6">Outer membrane protein</fullName>
    </submittedName>
</protein>
<organism evidence="6 7">
    <name type="scientific">Pseudoxanthomonas wuyuanensis</name>
    <dbReference type="NCBI Taxonomy" id="1073196"/>
    <lineage>
        <taxon>Bacteria</taxon>
        <taxon>Pseudomonadati</taxon>
        <taxon>Pseudomonadota</taxon>
        <taxon>Gammaproteobacteria</taxon>
        <taxon>Lysobacterales</taxon>
        <taxon>Lysobacteraceae</taxon>
        <taxon>Pseudoxanthomonas</taxon>
    </lineage>
</organism>
<evidence type="ECO:0000256" key="2">
    <source>
        <dbReference type="ARBA" id="ARBA00005722"/>
    </source>
</evidence>
<proteinExistence type="inferred from homology"/>